<dbReference type="PROSITE" id="PS00028">
    <property type="entry name" value="ZINC_FINGER_C2H2_1"/>
    <property type="match status" value="2"/>
</dbReference>
<dbReference type="InterPro" id="IPR000073">
    <property type="entry name" value="AB_hydrolase_1"/>
</dbReference>
<dbReference type="PANTHER" id="PTHR47660:SF2">
    <property type="entry name" value="TRANSCRIPTION FACTOR WITH C2H2 AND ZN(2)-CYS(6) DNA BINDING DOMAIN (EUROFUNG)"/>
    <property type="match status" value="1"/>
</dbReference>
<dbReference type="PROSITE" id="PS00463">
    <property type="entry name" value="ZN2_CY6_FUNGAL_1"/>
    <property type="match status" value="1"/>
</dbReference>
<dbReference type="SUPFAM" id="SSF57701">
    <property type="entry name" value="Zn2/Cys6 DNA-binding domain"/>
    <property type="match status" value="1"/>
</dbReference>
<dbReference type="InterPro" id="IPR007219">
    <property type="entry name" value="XnlR_reg_dom"/>
</dbReference>
<dbReference type="SMART" id="SM00066">
    <property type="entry name" value="GAL4"/>
    <property type="match status" value="1"/>
</dbReference>
<feature type="region of interest" description="Disordered" evidence="7">
    <location>
        <begin position="169"/>
        <end position="212"/>
    </location>
</feature>
<feature type="region of interest" description="Disordered" evidence="7">
    <location>
        <begin position="97"/>
        <end position="116"/>
    </location>
</feature>
<feature type="domain" description="Zn(2)-C6 fungal-type" evidence="8">
    <location>
        <begin position="125"/>
        <end position="154"/>
    </location>
</feature>
<keyword evidence="6" id="KW-0863">Zinc-finger</keyword>
<evidence type="ECO:0000256" key="5">
    <source>
        <dbReference type="ARBA" id="ARBA00023242"/>
    </source>
</evidence>
<dbReference type="GO" id="GO:0008270">
    <property type="term" value="F:zinc ion binding"/>
    <property type="evidence" value="ECO:0007669"/>
    <property type="project" value="UniProtKB-KW"/>
</dbReference>
<feature type="region of interest" description="Disordered" evidence="7">
    <location>
        <begin position="1"/>
        <end position="43"/>
    </location>
</feature>
<feature type="compositionally biased region" description="Polar residues" evidence="7">
    <location>
        <begin position="30"/>
        <end position="43"/>
    </location>
</feature>
<dbReference type="PRINTS" id="PR00111">
    <property type="entry name" value="ABHYDROLASE"/>
</dbReference>
<keyword evidence="5" id="KW-0539">Nucleus</keyword>
<evidence type="ECO:0000259" key="8">
    <source>
        <dbReference type="PROSITE" id="PS50048"/>
    </source>
</evidence>
<dbReference type="PROSITE" id="PS50157">
    <property type="entry name" value="ZINC_FINGER_C2H2_2"/>
    <property type="match status" value="2"/>
</dbReference>
<evidence type="ECO:0000256" key="7">
    <source>
        <dbReference type="SAM" id="MobiDB-lite"/>
    </source>
</evidence>
<feature type="compositionally biased region" description="Polar residues" evidence="7">
    <location>
        <begin position="1"/>
        <end position="16"/>
    </location>
</feature>
<feature type="compositionally biased region" description="Polar residues" evidence="7">
    <location>
        <begin position="199"/>
        <end position="212"/>
    </location>
</feature>
<keyword evidence="1" id="KW-0479">Metal-binding</keyword>
<dbReference type="GO" id="GO:0006351">
    <property type="term" value="P:DNA-templated transcription"/>
    <property type="evidence" value="ECO:0007669"/>
    <property type="project" value="InterPro"/>
</dbReference>
<dbReference type="GO" id="GO:0003677">
    <property type="term" value="F:DNA binding"/>
    <property type="evidence" value="ECO:0007669"/>
    <property type="project" value="InterPro"/>
</dbReference>
<accession>A0A8K0WYU7</accession>
<dbReference type="Pfam" id="PF00096">
    <property type="entry name" value="zf-C2H2"/>
    <property type="match status" value="2"/>
</dbReference>
<feature type="domain" description="C2H2-type" evidence="9">
    <location>
        <begin position="78"/>
        <end position="105"/>
    </location>
</feature>
<keyword evidence="4" id="KW-0804">Transcription</keyword>
<keyword evidence="3" id="KW-0805">Transcription regulation</keyword>
<dbReference type="SUPFAM" id="SSF53474">
    <property type="entry name" value="alpha/beta-Hydrolases"/>
    <property type="match status" value="1"/>
</dbReference>
<dbReference type="Proteomes" id="UP000813444">
    <property type="component" value="Unassembled WGS sequence"/>
</dbReference>
<evidence type="ECO:0000256" key="4">
    <source>
        <dbReference type="ARBA" id="ARBA00023163"/>
    </source>
</evidence>
<evidence type="ECO:0000313" key="11">
    <source>
        <dbReference type="Proteomes" id="UP000813444"/>
    </source>
</evidence>
<dbReference type="Gene3D" id="4.10.240.10">
    <property type="entry name" value="Zn(2)-C6 fungal-type DNA-binding domain"/>
    <property type="match status" value="1"/>
</dbReference>
<protein>
    <submittedName>
        <fullName evidence="10">Uncharacterized protein</fullName>
    </submittedName>
</protein>
<dbReference type="GO" id="GO:0000981">
    <property type="term" value="F:DNA-binding transcription factor activity, RNA polymerase II-specific"/>
    <property type="evidence" value="ECO:0007669"/>
    <property type="project" value="InterPro"/>
</dbReference>
<evidence type="ECO:0000256" key="3">
    <source>
        <dbReference type="ARBA" id="ARBA00023015"/>
    </source>
</evidence>
<dbReference type="InterPro" id="IPR036864">
    <property type="entry name" value="Zn2-C6_fun-type_DNA-bd_sf"/>
</dbReference>
<evidence type="ECO:0000256" key="6">
    <source>
        <dbReference type="PROSITE-ProRule" id="PRU00042"/>
    </source>
</evidence>
<dbReference type="InterPro" id="IPR029058">
    <property type="entry name" value="AB_hydrolase_fold"/>
</dbReference>
<evidence type="ECO:0000313" key="10">
    <source>
        <dbReference type="EMBL" id="KAH7329266.1"/>
    </source>
</evidence>
<evidence type="ECO:0000259" key="9">
    <source>
        <dbReference type="PROSITE" id="PS50157"/>
    </source>
</evidence>
<reference evidence="10" key="1">
    <citation type="journal article" date="2021" name="Nat. Commun.">
        <title>Genetic determinants of endophytism in the Arabidopsis root mycobiome.</title>
        <authorList>
            <person name="Mesny F."/>
            <person name="Miyauchi S."/>
            <person name="Thiergart T."/>
            <person name="Pickel B."/>
            <person name="Atanasova L."/>
            <person name="Karlsson M."/>
            <person name="Huettel B."/>
            <person name="Barry K.W."/>
            <person name="Haridas S."/>
            <person name="Chen C."/>
            <person name="Bauer D."/>
            <person name="Andreopoulos W."/>
            <person name="Pangilinan J."/>
            <person name="LaButti K."/>
            <person name="Riley R."/>
            <person name="Lipzen A."/>
            <person name="Clum A."/>
            <person name="Drula E."/>
            <person name="Henrissat B."/>
            <person name="Kohler A."/>
            <person name="Grigoriev I.V."/>
            <person name="Martin F.M."/>
            <person name="Hacquard S."/>
        </authorList>
    </citation>
    <scope>NUCLEOTIDE SEQUENCE</scope>
    <source>
        <strain evidence="10">MPI-CAGE-CH-0235</strain>
    </source>
</reference>
<dbReference type="Gene3D" id="3.30.160.60">
    <property type="entry name" value="Classic Zinc Finger"/>
    <property type="match status" value="1"/>
</dbReference>
<dbReference type="EMBL" id="JAGPNK010000001">
    <property type="protein sequence ID" value="KAH7329266.1"/>
    <property type="molecule type" value="Genomic_DNA"/>
</dbReference>
<feature type="compositionally biased region" description="Polar residues" evidence="7">
    <location>
        <begin position="174"/>
        <end position="191"/>
    </location>
</feature>
<keyword evidence="11" id="KW-1185">Reference proteome</keyword>
<dbReference type="Pfam" id="PF04082">
    <property type="entry name" value="Fungal_trans"/>
    <property type="match status" value="1"/>
</dbReference>
<dbReference type="SUPFAM" id="SSF57667">
    <property type="entry name" value="beta-beta-alpha zinc fingers"/>
    <property type="match status" value="1"/>
</dbReference>
<dbReference type="InterPro" id="IPR001138">
    <property type="entry name" value="Zn2Cys6_DnaBD"/>
</dbReference>
<comment type="caution">
    <text evidence="10">The sequence shown here is derived from an EMBL/GenBank/DDBJ whole genome shotgun (WGS) entry which is preliminary data.</text>
</comment>
<dbReference type="OrthoDB" id="40579at2759"/>
<organism evidence="10 11">
    <name type="scientific">Stachybotrys elegans</name>
    <dbReference type="NCBI Taxonomy" id="80388"/>
    <lineage>
        <taxon>Eukaryota</taxon>
        <taxon>Fungi</taxon>
        <taxon>Dikarya</taxon>
        <taxon>Ascomycota</taxon>
        <taxon>Pezizomycotina</taxon>
        <taxon>Sordariomycetes</taxon>
        <taxon>Hypocreomycetidae</taxon>
        <taxon>Hypocreales</taxon>
        <taxon>Stachybotryaceae</taxon>
        <taxon>Stachybotrys</taxon>
    </lineage>
</organism>
<dbReference type="PROSITE" id="PS50048">
    <property type="entry name" value="ZN2_CY6_FUNGAL_2"/>
    <property type="match status" value="1"/>
</dbReference>
<dbReference type="Gene3D" id="3.40.50.1820">
    <property type="entry name" value="alpha/beta hydrolase"/>
    <property type="match status" value="1"/>
</dbReference>
<proteinExistence type="predicted"/>
<keyword evidence="2" id="KW-0862">Zinc</keyword>
<name>A0A8K0WYU7_9HYPO</name>
<dbReference type="InterPro" id="IPR036236">
    <property type="entry name" value="Znf_C2H2_sf"/>
</dbReference>
<sequence>MNPATQTLLDPSTPSYANPAADPVGLVASPSPNQLTQSAASSGHDGTNMYACRHCGRSYSRPEHLVRHVQSHTLGRRFACDICKKAFARKDLLRRHIANHEKGSPSKRRRHGSSAASMAARVSQACRACAVARVKCDDSKPCQRCTARNLVCVSSDSGPAATLNLAQLSADPRMQSSNSDSTPRSGLSSPASYGPSRPPLTSSGSNQSISTRGTQEVFLKSEETGQLLPLIAASECTDNGYPPFHEFLRDLLSEPAWESSKFAESQGLAILDCCDDANVELTDVDVGVLGGWSIRDAVPPAPRLGKDTDSSTNISQMRHGLVNVWKHSPWLWDPGANDSGYREQGNLPLTLGDTASAKFQEIQRRLERVVSENLNQSGRDQAMAAVLETCRSTSTRARVAASFPTVDVMDMLIHMFLHSHACLVSSWIHFPTFALNAQEPGWIAIAAAAGALLTPIPAFRKFGLAIQEAVRKFLCLQIPSSLFEGQNAAVQDPTHVQTLILVQDLGVWSGNRRKMEIAECYIQFPITMMRYRNRFQRSSYSTIAVDPSEDGAILERKWRSWTEREQWKRLIFHCYLRDAQTSMMALTSMSISYAELTLPLPESRELWFAKNAQQWTSQYLEQQAGSSSKAPSLGDVLSNVHLLRGKESRLDMQFAVSIVLHGFWSLIFEFRQLSTIHRWQSYTTSSPGTAGMLLNSRRQEILRDLQEFESIITELQDVSAQEFIVLSLLMMNLHVSMNDLQLFAGKEGEAQARRVFPVLQEWVRSSEARATVWHAGQILRYAKCFPAGHLKDFYAIAVHHASLALWAFAVLTRVDRRESVPDEQPLEVIYLDGTHSMWTRRFIDLGQGQPVIRGPARDGRMTEASLQSPKACMGITQEILRANGAHGEDCLPAIVENLCQLLGQLGDAAGASWAQWLAMPQTVLVATTTAILTASFLTLARAVSWPRRPQVLPSPRKLPLPAAAKEQLAELVPVVDELPGARDVETPYGTIRVYEFGPEDGQKVLFVHGISTSCVTLSRIARSLVKRGCRVMLFDLFGRGYSDGVGDLPHDHRLYVTQILLVLASSPLAWTGNNAFHLVGYSMGGGISVHFANAYPHLVSDLVLLAPAGLIRAESFGLARHIYTSGFVPEPLLARLTSQRLQQPIAASRSKNQPLESDPQLDIVEAEAADPVPGEDATPLERRVLKYVRWMVLHHPGFVPAFMSCLRYAPMVDQHQAWGQLAQRKPGSTILLFGKRDEIIDIDDYTRDALPLVGGHEKAVWKILNGGHDFVMTHYNEIVLELDTAWGMKEIS</sequence>
<gene>
    <name evidence="10" type="ORF">B0I35DRAFT_346098</name>
</gene>
<evidence type="ECO:0000256" key="2">
    <source>
        <dbReference type="ARBA" id="ARBA00022833"/>
    </source>
</evidence>
<dbReference type="SMART" id="SM00355">
    <property type="entry name" value="ZnF_C2H2"/>
    <property type="match status" value="2"/>
</dbReference>
<dbReference type="Pfam" id="PF00172">
    <property type="entry name" value="Zn_clus"/>
    <property type="match status" value="1"/>
</dbReference>
<dbReference type="PANTHER" id="PTHR47660">
    <property type="entry name" value="TRANSCRIPTION FACTOR WITH C2H2 AND ZN(2)-CYS(6) DNA BINDING DOMAIN (EUROFUNG)-RELATED-RELATED"/>
    <property type="match status" value="1"/>
</dbReference>
<dbReference type="InterPro" id="IPR022742">
    <property type="entry name" value="Hydrolase_4"/>
</dbReference>
<dbReference type="InterPro" id="IPR013087">
    <property type="entry name" value="Znf_C2H2_type"/>
</dbReference>
<dbReference type="CDD" id="cd00067">
    <property type="entry name" value="GAL4"/>
    <property type="match status" value="1"/>
</dbReference>
<feature type="domain" description="C2H2-type" evidence="9">
    <location>
        <begin position="50"/>
        <end position="77"/>
    </location>
</feature>
<evidence type="ECO:0000256" key="1">
    <source>
        <dbReference type="ARBA" id="ARBA00022723"/>
    </source>
</evidence>
<dbReference type="Pfam" id="PF12146">
    <property type="entry name" value="Hydrolase_4"/>
    <property type="match status" value="1"/>
</dbReference>